<name>A0A5B7E083_PORTR</name>
<sequence length="74" mass="8660">MVARIFEQQDLTAENLELRQRCEKLESMVTINNDIKKTLDEIKRENSTLKGTYTNYEIALRGLEQKLDTNVERG</sequence>
<reference evidence="2 3" key="1">
    <citation type="submission" date="2019-05" db="EMBL/GenBank/DDBJ databases">
        <title>Another draft genome of Portunus trituberculatus and its Hox gene families provides insights of decapod evolution.</title>
        <authorList>
            <person name="Jeong J.-H."/>
            <person name="Song I."/>
            <person name="Kim S."/>
            <person name="Choi T."/>
            <person name="Kim D."/>
            <person name="Ryu S."/>
            <person name="Kim W."/>
        </authorList>
    </citation>
    <scope>NUCLEOTIDE SEQUENCE [LARGE SCALE GENOMIC DNA]</scope>
    <source>
        <tissue evidence="2">Muscle</tissue>
    </source>
</reference>
<dbReference type="AlphaFoldDB" id="A0A5B7E083"/>
<dbReference type="Proteomes" id="UP000324222">
    <property type="component" value="Unassembled WGS sequence"/>
</dbReference>
<evidence type="ECO:0000256" key="1">
    <source>
        <dbReference type="SAM" id="Coils"/>
    </source>
</evidence>
<feature type="coiled-coil region" evidence="1">
    <location>
        <begin position="8"/>
        <end position="52"/>
    </location>
</feature>
<comment type="caution">
    <text evidence="2">The sequence shown here is derived from an EMBL/GenBank/DDBJ whole genome shotgun (WGS) entry which is preliminary data.</text>
</comment>
<keyword evidence="3" id="KW-1185">Reference proteome</keyword>
<evidence type="ECO:0000313" key="2">
    <source>
        <dbReference type="EMBL" id="MPC27168.1"/>
    </source>
</evidence>
<protein>
    <submittedName>
        <fullName evidence="2">Uncharacterized protein</fullName>
    </submittedName>
</protein>
<organism evidence="2 3">
    <name type="scientific">Portunus trituberculatus</name>
    <name type="common">Swimming crab</name>
    <name type="synonym">Neptunus trituberculatus</name>
    <dbReference type="NCBI Taxonomy" id="210409"/>
    <lineage>
        <taxon>Eukaryota</taxon>
        <taxon>Metazoa</taxon>
        <taxon>Ecdysozoa</taxon>
        <taxon>Arthropoda</taxon>
        <taxon>Crustacea</taxon>
        <taxon>Multicrustacea</taxon>
        <taxon>Malacostraca</taxon>
        <taxon>Eumalacostraca</taxon>
        <taxon>Eucarida</taxon>
        <taxon>Decapoda</taxon>
        <taxon>Pleocyemata</taxon>
        <taxon>Brachyura</taxon>
        <taxon>Eubrachyura</taxon>
        <taxon>Portunoidea</taxon>
        <taxon>Portunidae</taxon>
        <taxon>Portuninae</taxon>
        <taxon>Portunus</taxon>
    </lineage>
</organism>
<evidence type="ECO:0000313" key="3">
    <source>
        <dbReference type="Proteomes" id="UP000324222"/>
    </source>
</evidence>
<dbReference type="EMBL" id="VSRR010001702">
    <property type="protein sequence ID" value="MPC27168.1"/>
    <property type="molecule type" value="Genomic_DNA"/>
</dbReference>
<keyword evidence="1" id="KW-0175">Coiled coil</keyword>
<gene>
    <name evidence="2" type="ORF">E2C01_020334</name>
</gene>
<proteinExistence type="predicted"/>
<accession>A0A5B7E083</accession>